<dbReference type="Proteomes" id="UP000784294">
    <property type="component" value="Unassembled WGS sequence"/>
</dbReference>
<protein>
    <submittedName>
        <fullName evidence="2">Uncharacterized protein</fullName>
    </submittedName>
</protein>
<gene>
    <name evidence="2" type="ORF">PXEA_LOCUS5724</name>
</gene>
<name>A0A448WI14_9PLAT</name>
<organism evidence="2 3">
    <name type="scientific">Protopolystoma xenopodis</name>
    <dbReference type="NCBI Taxonomy" id="117903"/>
    <lineage>
        <taxon>Eukaryota</taxon>
        <taxon>Metazoa</taxon>
        <taxon>Spiralia</taxon>
        <taxon>Lophotrochozoa</taxon>
        <taxon>Platyhelminthes</taxon>
        <taxon>Monogenea</taxon>
        <taxon>Polyopisthocotylea</taxon>
        <taxon>Polystomatidea</taxon>
        <taxon>Polystomatidae</taxon>
        <taxon>Protopolystoma</taxon>
    </lineage>
</organism>
<keyword evidence="3" id="KW-1185">Reference proteome</keyword>
<dbReference type="AlphaFoldDB" id="A0A448WI14"/>
<reference evidence="2" key="1">
    <citation type="submission" date="2018-11" db="EMBL/GenBank/DDBJ databases">
        <authorList>
            <consortium name="Pathogen Informatics"/>
        </authorList>
    </citation>
    <scope>NUCLEOTIDE SEQUENCE</scope>
</reference>
<dbReference type="OrthoDB" id="406368at2759"/>
<evidence type="ECO:0000313" key="2">
    <source>
        <dbReference type="EMBL" id="VEL12284.1"/>
    </source>
</evidence>
<sequence length="85" mass="9824">MKRFPYSRAWIRFVRRPQAPSIPSLSSAYGYEEALDGWLQAQSGPDRDTSLGPAFYNPAEESKDPIGPGRRYRGCQWSKWVRLIF</sequence>
<proteinExistence type="predicted"/>
<accession>A0A448WI14</accession>
<comment type="caution">
    <text evidence="2">The sequence shown here is derived from an EMBL/GenBank/DDBJ whole genome shotgun (WGS) entry which is preliminary data.</text>
</comment>
<feature type="region of interest" description="Disordered" evidence="1">
    <location>
        <begin position="41"/>
        <end position="71"/>
    </location>
</feature>
<dbReference type="EMBL" id="CAAALY010014321">
    <property type="protein sequence ID" value="VEL12284.1"/>
    <property type="molecule type" value="Genomic_DNA"/>
</dbReference>
<evidence type="ECO:0000256" key="1">
    <source>
        <dbReference type="SAM" id="MobiDB-lite"/>
    </source>
</evidence>
<evidence type="ECO:0000313" key="3">
    <source>
        <dbReference type="Proteomes" id="UP000784294"/>
    </source>
</evidence>